<proteinExistence type="predicted"/>
<gene>
    <name evidence="1" type="ORF">ACFFI0_01520</name>
</gene>
<reference evidence="1 2" key="1">
    <citation type="submission" date="2024-09" db="EMBL/GenBank/DDBJ databases">
        <authorList>
            <person name="Sun Q."/>
            <person name="Mori K."/>
        </authorList>
    </citation>
    <scope>NUCLEOTIDE SEQUENCE [LARGE SCALE GENOMIC DNA]</scope>
    <source>
        <strain evidence="1 2">CCM 7765</strain>
    </source>
</reference>
<sequence length="317" mass="35617">MTRIQLNYLSIILSITYFGTRASAQVFEKTPVLHGDSVVFPITLINGYPFISGAVNGVSGKFMFDTGYRTSISLNDNLIDLPNKKTKSTGITGSGYDFKINTNDTVREIRFTNGVIYRNLENISSGNYDFLQNYITPDCLGYIGHDFFTGYLFKLDYIHRKVTFYKSSAERNQCKDFLKGEQVLAVINFENRKLPNHPMVRLSIDGINVLGAFDTGQNGLLQLDEPSGKILKGRGSVQSSGTDSVGDTLLTIKNVIIDGKYKFTLKGVELSSLKGTQVIRRELAITEPNLMNLGYRFLSQFKTVWDYANSKIYLLEY</sequence>
<dbReference type="EMBL" id="JBHLWO010000001">
    <property type="protein sequence ID" value="MFC0316960.1"/>
    <property type="molecule type" value="Genomic_DNA"/>
</dbReference>
<dbReference type="Gene3D" id="2.40.70.10">
    <property type="entry name" value="Acid Proteases"/>
    <property type="match status" value="1"/>
</dbReference>
<keyword evidence="2" id="KW-1185">Reference proteome</keyword>
<organism evidence="1 2">
    <name type="scientific">Olivibacter oleidegradans</name>
    <dbReference type="NCBI Taxonomy" id="760123"/>
    <lineage>
        <taxon>Bacteria</taxon>
        <taxon>Pseudomonadati</taxon>
        <taxon>Bacteroidota</taxon>
        <taxon>Sphingobacteriia</taxon>
        <taxon>Sphingobacteriales</taxon>
        <taxon>Sphingobacteriaceae</taxon>
        <taxon>Olivibacter</taxon>
    </lineage>
</organism>
<evidence type="ECO:0000313" key="1">
    <source>
        <dbReference type="EMBL" id="MFC0316960.1"/>
    </source>
</evidence>
<dbReference type="RefSeq" id="WP_377476561.1">
    <property type="nucleotide sequence ID" value="NZ_JBHLWO010000001.1"/>
</dbReference>
<dbReference type="Proteomes" id="UP001589774">
    <property type="component" value="Unassembled WGS sequence"/>
</dbReference>
<accession>A0ABV6HFN5</accession>
<protein>
    <recommendedName>
        <fullName evidence="3">Aspartyl protease</fullName>
    </recommendedName>
</protein>
<evidence type="ECO:0000313" key="2">
    <source>
        <dbReference type="Proteomes" id="UP001589774"/>
    </source>
</evidence>
<comment type="caution">
    <text evidence="1">The sequence shown here is derived from an EMBL/GenBank/DDBJ whole genome shotgun (WGS) entry which is preliminary data.</text>
</comment>
<dbReference type="InterPro" id="IPR021109">
    <property type="entry name" value="Peptidase_aspartic_dom_sf"/>
</dbReference>
<name>A0ABV6HFN5_9SPHI</name>
<evidence type="ECO:0008006" key="3">
    <source>
        <dbReference type="Google" id="ProtNLM"/>
    </source>
</evidence>